<keyword evidence="1" id="KW-0479">Metal-binding</keyword>
<keyword evidence="2" id="KW-0106">Calcium</keyword>
<evidence type="ECO:0000256" key="2">
    <source>
        <dbReference type="ARBA" id="ARBA00022837"/>
    </source>
</evidence>
<dbReference type="Pfam" id="PF00168">
    <property type="entry name" value="C2"/>
    <property type="match status" value="1"/>
</dbReference>
<evidence type="ECO:0000259" key="5">
    <source>
        <dbReference type="PROSITE" id="PS50004"/>
    </source>
</evidence>
<name>D2VQ54_NAEGR</name>
<evidence type="ECO:0000313" key="8">
    <source>
        <dbReference type="Proteomes" id="UP000006671"/>
    </source>
</evidence>
<gene>
    <name evidence="7" type="ORF">NAEGRDRAFT_80798</name>
</gene>
<keyword evidence="3" id="KW-0862">Zinc</keyword>
<dbReference type="SUPFAM" id="SSF57845">
    <property type="entry name" value="B-box zinc-binding domain"/>
    <property type="match status" value="1"/>
</dbReference>
<dbReference type="PROSITE" id="PS50004">
    <property type="entry name" value="C2"/>
    <property type="match status" value="1"/>
</dbReference>
<evidence type="ECO:0000259" key="6">
    <source>
        <dbReference type="PROSITE" id="PS50119"/>
    </source>
</evidence>
<dbReference type="OrthoDB" id="423283at2759"/>
<dbReference type="AlphaFoldDB" id="D2VQ54"/>
<dbReference type="Gene3D" id="3.30.160.60">
    <property type="entry name" value="Classic Zinc Finger"/>
    <property type="match status" value="1"/>
</dbReference>
<dbReference type="SUPFAM" id="SSF49562">
    <property type="entry name" value="C2 domain (Calcium/lipid-binding domain, CaLB)"/>
    <property type="match status" value="1"/>
</dbReference>
<dbReference type="InParanoid" id="D2VQ54"/>
<dbReference type="CDD" id="cd00030">
    <property type="entry name" value="C2"/>
    <property type="match status" value="1"/>
</dbReference>
<dbReference type="InterPro" id="IPR035892">
    <property type="entry name" value="C2_domain_sf"/>
</dbReference>
<keyword evidence="8" id="KW-1185">Reference proteome</keyword>
<dbReference type="InterPro" id="IPR000008">
    <property type="entry name" value="C2_dom"/>
</dbReference>
<dbReference type="GO" id="GO:0008270">
    <property type="term" value="F:zinc ion binding"/>
    <property type="evidence" value="ECO:0007669"/>
    <property type="project" value="UniProtKB-KW"/>
</dbReference>
<feature type="domain" description="C2" evidence="5">
    <location>
        <begin position="1"/>
        <end position="110"/>
    </location>
</feature>
<dbReference type="SMART" id="SM00239">
    <property type="entry name" value="C2"/>
    <property type="match status" value="1"/>
</dbReference>
<feature type="domain" description="B box-type" evidence="6">
    <location>
        <begin position="136"/>
        <end position="180"/>
    </location>
</feature>
<dbReference type="RefSeq" id="XP_002673789.1">
    <property type="nucleotide sequence ID" value="XM_002673743.1"/>
</dbReference>
<keyword evidence="4" id="KW-0175">Coiled coil</keyword>
<dbReference type="Pfam" id="PF00643">
    <property type="entry name" value="zf-B_box"/>
    <property type="match status" value="1"/>
</dbReference>
<dbReference type="VEuPathDB" id="AmoebaDB:NAEGRDRAFT_80798"/>
<dbReference type="Proteomes" id="UP000006671">
    <property type="component" value="Unassembled WGS sequence"/>
</dbReference>
<dbReference type="PROSITE" id="PS50119">
    <property type="entry name" value="ZF_BBOX"/>
    <property type="match status" value="1"/>
</dbReference>
<protein>
    <submittedName>
        <fullName evidence="7">C2 and zinc finger domain-containing protein</fullName>
    </submittedName>
</protein>
<dbReference type="GeneID" id="8855689"/>
<evidence type="ECO:0000256" key="3">
    <source>
        <dbReference type="PROSITE-ProRule" id="PRU00024"/>
    </source>
</evidence>
<evidence type="ECO:0000313" key="7">
    <source>
        <dbReference type="EMBL" id="EFC41045.1"/>
    </source>
</evidence>
<organism evidence="8">
    <name type="scientific">Naegleria gruberi</name>
    <name type="common">Amoeba</name>
    <dbReference type="NCBI Taxonomy" id="5762"/>
    <lineage>
        <taxon>Eukaryota</taxon>
        <taxon>Discoba</taxon>
        <taxon>Heterolobosea</taxon>
        <taxon>Tetramitia</taxon>
        <taxon>Eutetramitia</taxon>
        <taxon>Vahlkampfiidae</taxon>
        <taxon>Naegleria</taxon>
    </lineage>
</organism>
<keyword evidence="3" id="KW-0863">Zinc-finger</keyword>
<dbReference type="EMBL" id="GG738888">
    <property type="protein sequence ID" value="EFC41045.1"/>
    <property type="molecule type" value="Genomic_DNA"/>
</dbReference>
<evidence type="ECO:0000256" key="4">
    <source>
        <dbReference type="SAM" id="Coils"/>
    </source>
</evidence>
<dbReference type="InterPro" id="IPR000315">
    <property type="entry name" value="Znf_B-box"/>
</dbReference>
<dbReference type="PANTHER" id="PTHR45911">
    <property type="entry name" value="C2 DOMAIN-CONTAINING PROTEIN"/>
    <property type="match status" value="1"/>
</dbReference>
<feature type="coiled-coil region" evidence="4">
    <location>
        <begin position="199"/>
        <end position="244"/>
    </location>
</feature>
<dbReference type="KEGG" id="ngr:NAEGRDRAFT_80798"/>
<dbReference type="Gene3D" id="2.60.40.150">
    <property type="entry name" value="C2 domain"/>
    <property type="match status" value="1"/>
</dbReference>
<reference evidence="7 8" key="1">
    <citation type="journal article" date="2010" name="Cell">
        <title>The genome of Naegleria gruberi illuminates early eukaryotic versatility.</title>
        <authorList>
            <person name="Fritz-Laylin L.K."/>
            <person name="Prochnik S.E."/>
            <person name="Ginger M.L."/>
            <person name="Dacks J.B."/>
            <person name="Carpenter M.L."/>
            <person name="Field M.C."/>
            <person name="Kuo A."/>
            <person name="Paredez A."/>
            <person name="Chapman J."/>
            <person name="Pham J."/>
            <person name="Shu S."/>
            <person name="Neupane R."/>
            <person name="Cipriano M."/>
            <person name="Mancuso J."/>
            <person name="Tu H."/>
            <person name="Salamov A."/>
            <person name="Lindquist E."/>
            <person name="Shapiro H."/>
            <person name="Lucas S."/>
            <person name="Grigoriev I.V."/>
            <person name="Cande W.Z."/>
            <person name="Fulton C."/>
            <person name="Rokhsar D.S."/>
            <person name="Dawson S.C."/>
        </authorList>
    </citation>
    <scope>NUCLEOTIDE SEQUENCE [LARGE SCALE GENOMIC DNA]</scope>
    <source>
        <strain evidence="7 8">NEG-M</strain>
    </source>
</reference>
<sequence>MSLLDGDLIIVRTIGANLSSKQDAYCLVETNLDANIKKKSFVISKSSNPEWNNEFVIPVSGMVLKNIPNVTLLFTVMDENKITKDEFIGNVSLQIDTNQFHLNEEVKRTLSLNTPKKNEIEIAIRIVRISGAESQSAIHKCPTHNISINSLCKTCKKLMCSACAVSKLHNTHKIHLIEDVEGIEREEIFEFKSDIDKWINEEKISVNQLENELGNTEISTTETKQKIQSQFLKIKELLEKKESEVLYSLDKQSQFRMDYLKELLDWKLSCDQMFNDFEKLKPYDFLDLKLSKFDNLKYSFTKTKSTYQPKKNFVKDLEQTESKVGDKIENITRVIENNF</sequence>
<accession>D2VQ54</accession>
<proteinExistence type="predicted"/>
<evidence type="ECO:0000256" key="1">
    <source>
        <dbReference type="ARBA" id="ARBA00022723"/>
    </source>
</evidence>